<accession>A0ACB9IMR4</accession>
<comment type="caution">
    <text evidence="1">The sequence shown here is derived from an EMBL/GenBank/DDBJ whole genome shotgun (WGS) entry which is preliminary data.</text>
</comment>
<organism evidence="1 2">
    <name type="scientific">Smallanthus sonchifolius</name>
    <dbReference type="NCBI Taxonomy" id="185202"/>
    <lineage>
        <taxon>Eukaryota</taxon>
        <taxon>Viridiplantae</taxon>
        <taxon>Streptophyta</taxon>
        <taxon>Embryophyta</taxon>
        <taxon>Tracheophyta</taxon>
        <taxon>Spermatophyta</taxon>
        <taxon>Magnoliopsida</taxon>
        <taxon>eudicotyledons</taxon>
        <taxon>Gunneridae</taxon>
        <taxon>Pentapetalae</taxon>
        <taxon>asterids</taxon>
        <taxon>campanulids</taxon>
        <taxon>Asterales</taxon>
        <taxon>Asteraceae</taxon>
        <taxon>Asteroideae</taxon>
        <taxon>Heliantheae alliance</taxon>
        <taxon>Millerieae</taxon>
        <taxon>Smallanthus</taxon>
    </lineage>
</organism>
<evidence type="ECO:0000313" key="1">
    <source>
        <dbReference type="EMBL" id="KAI3809559.1"/>
    </source>
</evidence>
<name>A0ACB9IMR4_9ASTR</name>
<gene>
    <name evidence="1" type="ORF">L1987_25536</name>
</gene>
<protein>
    <submittedName>
        <fullName evidence="1">Uncharacterized protein</fullName>
    </submittedName>
</protein>
<sequence length="277" mass="31811">MESIQKVTNWTIIGFSTWPQYGLDFRERSRDTSMCMGAMKEAIEEIVTIKRNKAEEYYDKDGDDFKNAVQNQGRRDNKDWVWWVSGLWEDKENRPTYVIGNVCMEGSGQQSDSMQTESPSLDEEMADEVEIVTNRSVLGNSNFAAVEDGTLEDLIRNPYDAEDRVENLPEVLLNKEYTGNSILDNLSKMGPDEDEGNLNEEGEPEVGGLREWEKLCLTHIRIAWPVPWSSDDPSALDNTCWEDIMILVRQRRVEEVSEDTGDIFRTMESPSAYQLVR</sequence>
<keyword evidence="2" id="KW-1185">Reference proteome</keyword>
<reference evidence="1 2" key="2">
    <citation type="journal article" date="2022" name="Mol. Ecol. Resour.">
        <title>The genomes of chicory, endive, great burdock and yacon provide insights into Asteraceae paleo-polyploidization history and plant inulin production.</title>
        <authorList>
            <person name="Fan W."/>
            <person name="Wang S."/>
            <person name="Wang H."/>
            <person name="Wang A."/>
            <person name="Jiang F."/>
            <person name="Liu H."/>
            <person name="Zhao H."/>
            <person name="Xu D."/>
            <person name="Zhang Y."/>
        </authorList>
    </citation>
    <scope>NUCLEOTIDE SEQUENCE [LARGE SCALE GENOMIC DNA]</scope>
    <source>
        <strain evidence="2">cv. Yunnan</strain>
        <tissue evidence="1">Leaves</tissue>
    </source>
</reference>
<proteinExistence type="predicted"/>
<evidence type="ECO:0000313" key="2">
    <source>
        <dbReference type="Proteomes" id="UP001056120"/>
    </source>
</evidence>
<dbReference type="EMBL" id="CM042025">
    <property type="protein sequence ID" value="KAI3809559.1"/>
    <property type="molecule type" value="Genomic_DNA"/>
</dbReference>
<dbReference type="Proteomes" id="UP001056120">
    <property type="component" value="Linkage Group LG08"/>
</dbReference>
<reference evidence="2" key="1">
    <citation type="journal article" date="2022" name="Mol. Ecol. Resour.">
        <title>The genomes of chicory, endive, great burdock and yacon provide insights into Asteraceae palaeo-polyploidization history and plant inulin production.</title>
        <authorList>
            <person name="Fan W."/>
            <person name="Wang S."/>
            <person name="Wang H."/>
            <person name="Wang A."/>
            <person name="Jiang F."/>
            <person name="Liu H."/>
            <person name="Zhao H."/>
            <person name="Xu D."/>
            <person name="Zhang Y."/>
        </authorList>
    </citation>
    <scope>NUCLEOTIDE SEQUENCE [LARGE SCALE GENOMIC DNA]</scope>
    <source>
        <strain evidence="2">cv. Yunnan</strain>
    </source>
</reference>